<dbReference type="Pfam" id="PF13377">
    <property type="entry name" value="Peripla_BP_3"/>
    <property type="match status" value="1"/>
</dbReference>
<keyword evidence="2" id="KW-0238">DNA-binding</keyword>
<feature type="domain" description="HTH araC/xylS-type" evidence="4">
    <location>
        <begin position="331"/>
        <end position="429"/>
    </location>
</feature>
<reference evidence="5 6" key="1">
    <citation type="journal article" date="2013" name="Mar. Genomics">
        <title>Expression of sulfatases in Rhodopirellula baltica and the diversity of sulfatases in the genus Rhodopirellula.</title>
        <authorList>
            <person name="Wegner C.E."/>
            <person name="Richter-Heitmann T."/>
            <person name="Klindworth A."/>
            <person name="Klockow C."/>
            <person name="Richter M."/>
            <person name="Achstetter T."/>
            <person name="Glockner F.O."/>
            <person name="Harder J."/>
        </authorList>
    </citation>
    <scope>NUCLEOTIDE SEQUENCE [LARGE SCALE GENOMIC DNA]</scope>
    <source>
        <strain evidence="5 6">SM41</strain>
    </source>
</reference>
<dbReference type="CDD" id="cd01543">
    <property type="entry name" value="PBP1_XylR"/>
    <property type="match status" value="1"/>
</dbReference>
<sequence>MKQVSKKPQVLLFVESSRAYGRGCLQGVAGYLRAHNGWDVFHLERGLGEAVPAELMGHQFDGVIARAENESTARAIDQLGRWVIDLRGSFAPRRGVTIDTDSRDCAQMAVDYFVERGFRRIAFCGYQGVDFSGARGDALVEICEQNGIETERLDLVLADKTAVNAPMEGVLRHEANAEIVETALVKWLQRQSLPCAVFACNDVCGRQVVRAAVNTGYRVPEQLAVLGVDNDEVICDLTNPPLSSIEPDAYRIGFEGASVLDHLLAGEDGAASSCGLAEGDREKLDPATAKFLASIPASKEESYCHRMTISPRRVVTRFSTDVLAVDDPDLSAAIEFIRDKACDGIGVSDVAKCVAISRATLERRFRGSLDRTPREEIERVRLERAKTLLLQTDYGLDRIASMTAYSKAPHLITAFRRQTGMTPAVFRKRHRRT</sequence>
<dbReference type="GO" id="GO:0003700">
    <property type="term" value="F:DNA-binding transcription factor activity"/>
    <property type="evidence" value="ECO:0007669"/>
    <property type="project" value="InterPro"/>
</dbReference>
<dbReference type="InterPro" id="IPR028082">
    <property type="entry name" value="Peripla_BP_I"/>
</dbReference>
<dbReference type="GO" id="GO:0000976">
    <property type="term" value="F:transcription cis-regulatory region binding"/>
    <property type="evidence" value="ECO:0007669"/>
    <property type="project" value="TreeGrafter"/>
</dbReference>
<evidence type="ECO:0000256" key="3">
    <source>
        <dbReference type="ARBA" id="ARBA00023163"/>
    </source>
</evidence>
<evidence type="ECO:0000256" key="1">
    <source>
        <dbReference type="ARBA" id="ARBA00023015"/>
    </source>
</evidence>
<gene>
    <name evidence="5" type="ORF">RSSM_05427</name>
</gene>
<dbReference type="OrthoDB" id="9795616at2"/>
<dbReference type="InterPro" id="IPR018060">
    <property type="entry name" value="HTH_AraC"/>
</dbReference>
<dbReference type="SUPFAM" id="SSF46689">
    <property type="entry name" value="Homeodomain-like"/>
    <property type="match status" value="1"/>
</dbReference>
<organism evidence="5 6">
    <name type="scientific">Rhodopirellula sallentina SM41</name>
    <dbReference type="NCBI Taxonomy" id="1263870"/>
    <lineage>
        <taxon>Bacteria</taxon>
        <taxon>Pseudomonadati</taxon>
        <taxon>Planctomycetota</taxon>
        <taxon>Planctomycetia</taxon>
        <taxon>Pirellulales</taxon>
        <taxon>Pirellulaceae</taxon>
        <taxon>Rhodopirellula</taxon>
    </lineage>
</organism>
<dbReference type="Proteomes" id="UP000011885">
    <property type="component" value="Unassembled WGS sequence"/>
</dbReference>
<dbReference type="EMBL" id="ANOH01000376">
    <property type="protein sequence ID" value="EMI53135.1"/>
    <property type="molecule type" value="Genomic_DNA"/>
</dbReference>
<proteinExistence type="predicted"/>
<dbReference type="Gene3D" id="3.40.50.2300">
    <property type="match status" value="2"/>
</dbReference>
<dbReference type="SUPFAM" id="SSF53822">
    <property type="entry name" value="Periplasmic binding protein-like I"/>
    <property type="match status" value="1"/>
</dbReference>
<protein>
    <submittedName>
        <fullName evidence="5">Xylose operon regulatory protein</fullName>
    </submittedName>
</protein>
<dbReference type="InterPro" id="IPR009057">
    <property type="entry name" value="Homeodomain-like_sf"/>
</dbReference>
<dbReference type="Gene3D" id="1.10.10.60">
    <property type="entry name" value="Homeodomain-like"/>
    <property type="match status" value="1"/>
</dbReference>
<comment type="caution">
    <text evidence="5">The sequence shown here is derived from an EMBL/GenBank/DDBJ whole genome shotgun (WGS) entry which is preliminary data.</text>
</comment>
<accession>M5TVD5</accession>
<keyword evidence="1" id="KW-0805">Transcription regulation</keyword>
<dbReference type="PANTHER" id="PTHR30146:SF24">
    <property type="entry name" value="XYLOSE OPERON REGULATORY PROTEIN"/>
    <property type="match status" value="1"/>
</dbReference>
<dbReference type="PANTHER" id="PTHR30146">
    <property type="entry name" value="LACI-RELATED TRANSCRIPTIONAL REPRESSOR"/>
    <property type="match status" value="1"/>
</dbReference>
<dbReference type="SMART" id="SM00342">
    <property type="entry name" value="HTH_ARAC"/>
    <property type="match status" value="1"/>
</dbReference>
<keyword evidence="6" id="KW-1185">Reference proteome</keyword>
<keyword evidence="3" id="KW-0804">Transcription</keyword>
<evidence type="ECO:0000256" key="2">
    <source>
        <dbReference type="ARBA" id="ARBA00023125"/>
    </source>
</evidence>
<dbReference type="InterPro" id="IPR018062">
    <property type="entry name" value="HTH_AraC-typ_CS"/>
</dbReference>
<dbReference type="PROSITE" id="PS01124">
    <property type="entry name" value="HTH_ARAC_FAMILY_2"/>
    <property type="match status" value="1"/>
</dbReference>
<evidence type="ECO:0000259" key="4">
    <source>
        <dbReference type="PROSITE" id="PS01124"/>
    </source>
</evidence>
<evidence type="ECO:0000313" key="6">
    <source>
        <dbReference type="Proteomes" id="UP000011885"/>
    </source>
</evidence>
<dbReference type="RefSeq" id="WP_008686191.1">
    <property type="nucleotide sequence ID" value="NZ_ANOH01000376.1"/>
</dbReference>
<dbReference type="InterPro" id="IPR046335">
    <property type="entry name" value="LacI/GalR-like_sensor"/>
</dbReference>
<evidence type="ECO:0000313" key="5">
    <source>
        <dbReference type="EMBL" id="EMI53135.1"/>
    </source>
</evidence>
<dbReference type="PATRIC" id="fig|1263870.3.peg.5756"/>
<dbReference type="AlphaFoldDB" id="M5TVD5"/>
<dbReference type="PROSITE" id="PS00041">
    <property type="entry name" value="HTH_ARAC_FAMILY_1"/>
    <property type="match status" value="1"/>
</dbReference>
<dbReference type="Pfam" id="PF12833">
    <property type="entry name" value="HTH_18"/>
    <property type="match status" value="1"/>
</dbReference>
<name>M5TVD5_9BACT</name>